<comment type="subcellular location">
    <subcellularLocation>
        <location evidence="1 11">Secreted</location>
        <location evidence="1 11">Extracellular space</location>
        <location evidence="1 11">Extracellular matrix</location>
    </subcellularLocation>
</comment>
<evidence type="ECO:0000256" key="2">
    <source>
        <dbReference type="ARBA" id="ARBA00005683"/>
    </source>
</evidence>
<dbReference type="PANTHER" id="PTHR12027:SF97">
    <property type="entry name" value="PROTEIN WNT-4"/>
    <property type="match status" value="1"/>
</dbReference>
<dbReference type="GO" id="GO:0060070">
    <property type="term" value="P:canonical Wnt signaling pathway"/>
    <property type="evidence" value="ECO:0007669"/>
    <property type="project" value="TreeGrafter"/>
</dbReference>
<name>A0AAN8P753_PATCE</name>
<keyword evidence="9" id="KW-0325">Glycoprotein</keyword>
<dbReference type="InterPro" id="IPR018161">
    <property type="entry name" value="Wnt_CS"/>
</dbReference>
<protein>
    <recommendedName>
        <fullName evidence="11">Protein Wnt</fullName>
    </recommendedName>
</protein>
<dbReference type="GO" id="GO:0045165">
    <property type="term" value="P:cell fate commitment"/>
    <property type="evidence" value="ECO:0007669"/>
    <property type="project" value="TreeGrafter"/>
</dbReference>
<dbReference type="GO" id="GO:0005109">
    <property type="term" value="F:frizzled binding"/>
    <property type="evidence" value="ECO:0007669"/>
    <property type="project" value="TreeGrafter"/>
</dbReference>
<dbReference type="SMART" id="SM00097">
    <property type="entry name" value="WNT1"/>
    <property type="match status" value="1"/>
</dbReference>
<dbReference type="InterPro" id="IPR043158">
    <property type="entry name" value="Wnt_C"/>
</dbReference>
<evidence type="ECO:0000256" key="5">
    <source>
        <dbReference type="ARBA" id="ARBA00022530"/>
    </source>
</evidence>
<evidence type="ECO:0000256" key="4">
    <source>
        <dbReference type="ARBA" id="ARBA00022525"/>
    </source>
</evidence>
<dbReference type="AlphaFoldDB" id="A0AAN8P753"/>
<sequence>MKLSYEKLICLSYLIILSVSMVFGYFGLTSREPLISLTLGYQDGLNNRDRYSSAKLCEMLKLHRKQKRMCRRGKGIADSLVEASRLAVIECQFQFKHERWNCPLLGHYRQNILKKGFSETSFLYALSSAGLVHAFARACSRGVLDRCTCDESKHLENRKAWLWGGCGDNLRFGLKFTRKFLKRARKSGKDVRAKVDQHNSRVGIKVVKENVNTTCKCHGVSGSCTVKTCWLQLSPFNKIGEILKNKYDNSLKVLSHTNQATGKSLLVKNVDTNPNVDADNSEGKAPRRGELLYMDESPSFCRKSRYTEGTGGRVCDKDKNCETMCCGRGYNVQHTMVKKACHCQVIWCCYVKCKQCLEEEEIYMCK</sequence>
<gene>
    <name evidence="12" type="ORF">SNE40_018011</name>
</gene>
<keyword evidence="5" id="KW-0272">Extracellular matrix</keyword>
<evidence type="ECO:0000313" key="13">
    <source>
        <dbReference type="Proteomes" id="UP001347796"/>
    </source>
</evidence>
<dbReference type="GO" id="GO:0005615">
    <property type="term" value="C:extracellular space"/>
    <property type="evidence" value="ECO:0007669"/>
    <property type="project" value="TreeGrafter"/>
</dbReference>
<evidence type="ECO:0000256" key="11">
    <source>
        <dbReference type="RuleBase" id="RU003500"/>
    </source>
</evidence>
<evidence type="ECO:0000256" key="7">
    <source>
        <dbReference type="ARBA" id="ARBA00022729"/>
    </source>
</evidence>
<accession>A0AAN8P753</accession>
<dbReference type="PROSITE" id="PS00246">
    <property type="entry name" value="WNT1"/>
    <property type="match status" value="1"/>
</dbReference>
<dbReference type="PANTHER" id="PTHR12027">
    <property type="entry name" value="WNT RELATED"/>
    <property type="match status" value="1"/>
</dbReference>
<evidence type="ECO:0000256" key="9">
    <source>
        <dbReference type="ARBA" id="ARBA00023180"/>
    </source>
</evidence>
<organism evidence="12 13">
    <name type="scientific">Patella caerulea</name>
    <name type="common">Rayed Mediterranean limpet</name>
    <dbReference type="NCBI Taxonomy" id="87958"/>
    <lineage>
        <taxon>Eukaryota</taxon>
        <taxon>Metazoa</taxon>
        <taxon>Spiralia</taxon>
        <taxon>Lophotrochozoa</taxon>
        <taxon>Mollusca</taxon>
        <taxon>Gastropoda</taxon>
        <taxon>Patellogastropoda</taxon>
        <taxon>Patelloidea</taxon>
        <taxon>Patellidae</taxon>
        <taxon>Patella</taxon>
    </lineage>
</organism>
<comment type="similarity">
    <text evidence="2 11">Belongs to the Wnt family.</text>
</comment>
<dbReference type="GO" id="GO:0030182">
    <property type="term" value="P:neuron differentiation"/>
    <property type="evidence" value="ECO:0007669"/>
    <property type="project" value="TreeGrafter"/>
</dbReference>
<evidence type="ECO:0000256" key="8">
    <source>
        <dbReference type="ARBA" id="ARBA00023157"/>
    </source>
</evidence>
<dbReference type="FunFam" id="3.30.2460.20:FF:000002">
    <property type="entry name" value="Protein Wnt"/>
    <property type="match status" value="1"/>
</dbReference>
<keyword evidence="7" id="KW-0732">Signal</keyword>
<keyword evidence="6 11" id="KW-0879">Wnt signaling pathway</keyword>
<keyword evidence="13" id="KW-1185">Reference proteome</keyword>
<evidence type="ECO:0000256" key="6">
    <source>
        <dbReference type="ARBA" id="ARBA00022687"/>
    </source>
</evidence>
<dbReference type="InterPro" id="IPR005817">
    <property type="entry name" value="Wnt"/>
</dbReference>
<dbReference type="Proteomes" id="UP001347796">
    <property type="component" value="Unassembled WGS sequence"/>
</dbReference>
<keyword evidence="4" id="KW-0964">Secreted</keyword>
<keyword evidence="10" id="KW-0449">Lipoprotein</keyword>
<evidence type="ECO:0000256" key="3">
    <source>
        <dbReference type="ARBA" id="ARBA00022473"/>
    </source>
</evidence>
<keyword evidence="3 11" id="KW-0217">Developmental protein</keyword>
<comment type="caution">
    <text evidence="12">The sequence shown here is derived from an EMBL/GenBank/DDBJ whole genome shotgun (WGS) entry which is preliminary data.</text>
</comment>
<comment type="function">
    <text evidence="11">Ligand for members of the frizzled family of seven transmembrane receptors.</text>
</comment>
<dbReference type="CDD" id="cd19341">
    <property type="entry name" value="Wnt_Wnt9"/>
    <property type="match status" value="1"/>
</dbReference>
<dbReference type="PRINTS" id="PR01349">
    <property type="entry name" value="WNTPROTEIN"/>
</dbReference>
<evidence type="ECO:0000313" key="12">
    <source>
        <dbReference type="EMBL" id="KAK6172047.1"/>
    </source>
</evidence>
<dbReference type="Gene3D" id="3.30.2460.20">
    <property type="match status" value="1"/>
</dbReference>
<proteinExistence type="inferred from homology"/>
<dbReference type="GO" id="GO:0005125">
    <property type="term" value="F:cytokine activity"/>
    <property type="evidence" value="ECO:0007669"/>
    <property type="project" value="TreeGrafter"/>
</dbReference>
<dbReference type="Pfam" id="PF00110">
    <property type="entry name" value="wnt"/>
    <property type="match status" value="1"/>
</dbReference>
<keyword evidence="8" id="KW-1015">Disulfide bond</keyword>
<dbReference type="EMBL" id="JAZGQO010000012">
    <property type="protein sequence ID" value="KAK6172047.1"/>
    <property type="molecule type" value="Genomic_DNA"/>
</dbReference>
<evidence type="ECO:0000256" key="10">
    <source>
        <dbReference type="ARBA" id="ARBA00023288"/>
    </source>
</evidence>
<reference evidence="12 13" key="1">
    <citation type="submission" date="2024-01" db="EMBL/GenBank/DDBJ databases">
        <title>The genome of the rayed Mediterranean limpet Patella caerulea (Linnaeus, 1758).</title>
        <authorList>
            <person name="Anh-Thu Weber A."/>
            <person name="Halstead-Nussloch G."/>
        </authorList>
    </citation>
    <scope>NUCLEOTIDE SEQUENCE [LARGE SCALE GENOMIC DNA]</scope>
    <source>
        <strain evidence="12">AATW-2023a</strain>
        <tissue evidence="12">Whole specimen</tissue>
    </source>
</reference>
<evidence type="ECO:0000256" key="1">
    <source>
        <dbReference type="ARBA" id="ARBA00004498"/>
    </source>
</evidence>